<protein>
    <submittedName>
        <fullName evidence="1">Uncharacterized protein</fullName>
    </submittedName>
</protein>
<dbReference type="Proteomes" id="UP001151760">
    <property type="component" value="Unassembled WGS sequence"/>
</dbReference>
<sequence length="261" mass="28687">MPTPPPSPPISLSPPSAGERLARYTALSAHSLPPSVPSPLLPSSGCLTQIQTLRIASTQALVDAVSSALPSPPIPPLPPSLYIPPPVNRRDDILESELPPRKRSCLSTLGPRYEVGKSSTARPTGGWGIDYGFVSIVDAEARRRGIREVGYGIRDTWVDQAETVPEIAPMTVGEVNTRVTELAKRVDLLMEDRIAHQETVLIIEEEAYASREAWAHSVGLKQVVHYELQTYREQVYAHESQIQAHQTQLQMQGTLIQTQHQ</sequence>
<keyword evidence="2" id="KW-1185">Reference proteome</keyword>
<accession>A0ABQ4Z4A9</accession>
<comment type="caution">
    <text evidence="1">The sequence shown here is derived from an EMBL/GenBank/DDBJ whole genome shotgun (WGS) entry which is preliminary data.</text>
</comment>
<evidence type="ECO:0000313" key="1">
    <source>
        <dbReference type="EMBL" id="GJS83965.1"/>
    </source>
</evidence>
<feature type="non-terminal residue" evidence="1">
    <location>
        <position position="261"/>
    </location>
</feature>
<proteinExistence type="predicted"/>
<gene>
    <name evidence="1" type="ORF">Tco_0750506</name>
</gene>
<reference evidence="1" key="2">
    <citation type="submission" date="2022-01" db="EMBL/GenBank/DDBJ databases">
        <authorList>
            <person name="Yamashiro T."/>
            <person name="Shiraishi A."/>
            <person name="Satake H."/>
            <person name="Nakayama K."/>
        </authorList>
    </citation>
    <scope>NUCLEOTIDE SEQUENCE</scope>
</reference>
<name>A0ABQ4Z4A9_9ASTR</name>
<evidence type="ECO:0000313" key="2">
    <source>
        <dbReference type="Proteomes" id="UP001151760"/>
    </source>
</evidence>
<dbReference type="EMBL" id="BQNB010010939">
    <property type="protein sequence ID" value="GJS83965.1"/>
    <property type="molecule type" value="Genomic_DNA"/>
</dbReference>
<organism evidence="1 2">
    <name type="scientific">Tanacetum coccineum</name>
    <dbReference type="NCBI Taxonomy" id="301880"/>
    <lineage>
        <taxon>Eukaryota</taxon>
        <taxon>Viridiplantae</taxon>
        <taxon>Streptophyta</taxon>
        <taxon>Embryophyta</taxon>
        <taxon>Tracheophyta</taxon>
        <taxon>Spermatophyta</taxon>
        <taxon>Magnoliopsida</taxon>
        <taxon>eudicotyledons</taxon>
        <taxon>Gunneridae</taxon>
        <taxon>Pentapetalae</taxon>
        <taxon>asterids</taxon>
        <taxon>campanulids</taxon>
        <taxon>Asterales</taxon>
        <taxon>Asteraceae</taxon>
        <taxon>Asteroideae</taxon>
        <taxon>Anthemideae</taxon>
        <taxon>Anthemidinae</taxon>
        <taxon>Tanacetum</taxon>
    </lineage>
</organism>
<reference evidence="1" key="1">
    <citation type="journal article" date="2022" name="Int. J. Mol. Sci.">
        <title>Draft Genome of Tanacetum Coccineum: Genomic Comparison of Closely Related Tanacetum-Family Plants.</title>
        <authorList>
            <person name="Yamashiro T."/>
            <person name="Shiraishi A."/>
            <person name="Nakayama K."/>
            <person name="Satake H."/>
        </authorList>
    </citation>
    <scope>NUCLEOTIDE SEQUENCE</scope>
</reference>